<protein>
    <submittedName>
        <fullName evidence="2">Uncharacterized protein</fullName>
    </submittedName>
</protein>
<name>A0A7D4CNC6_9SPHN</name>
<dbReference type="KEGG" id="emv:HQR01_11565"/>
<proteinExistence type="predicted"/>
<dbReference type="AlphaFoldDB" id="A0A7D4CNC6"/>
<feature type="region of interest" description="Disordered" evidence="1">
    <location>
        <begin position="67"/>
        <end position="102"/>
    </location>
</feature>
<organism evidence="2 3">
    <name type="scientific">Erythrobacter mangrovi</name>
    <dbReference type="NCBI Taxonomy" id="2739433"/>
    <lineage>
        <taxon>Bacteria</taxon>
        <taxon>Pseudomonadati</taxon>
        <taxon>Pseudomonadota</taxon>
        <taxon>Alphaproteobacteria</taxon>
        <taxon>Sphingomonadales</taxon>
        <taxon>Erythrobacteraceae</taxon>
        <taxon>Erythrobacter/Porphyrobacter group</taxon>
        <taxon>Erythrobacter</taxon>
    </lineage>
</organism>
<sequence>MDLNELLHAHQVAVMKASAAGDRSGRDDHFAKVSEYAERVRQLRELHQMSTTRNGAETPERIIYGTYAGETRPPAVAGPVDSWEDEGGALDPPAIPSPQDPLPAGVTMKTFNRYYVGAYSYEDLGLALAEHARQEALPVAA</sequence>
<dbReference type="RefSeq" id="WP_173215009.1">
    <property type="nucleotide sequence ID" value="NZ_CP053921.1"/>
</dbReference>
<dbReference type="EMBL" id="CP053921">
    <property type="protein sequence ID" value="QKG71948.1"/>
    <property type="molecule type" value="Genomic_DNA"/>
</dbReference>
<dbReference type="Proteomes" id="UP000504693">
    <property type="component" value="Chromosome"/>
</dbReference>
<gene>
    <name evidence="2" type="ORF">HQR01_11565</name>
</gene>
<keyword evidence="3" id="KW-1185">Reference proteome</keyword>
<evidence type="ECO:0000313" key="3">
    <source>
        <dbReference type="Proteomes" id="UP000504693"/>
    </source>
</evidence>
<reference evidence="2 3" key="1">
    <citation type="submission" date="2020-05" db="EMBL/GenBank/DDBJ databases">
        <title>Erythrobacter mangrovi sp. nov., isolated from rhizosphere soil of mangrove plant (Kandelia candel).</title>
        <authorList>
            <person name="Ye Y.H."/>
        </authorList>
    </citation>
    <scope>NUCLEOTIDE SEQUENCE [LARGE SCALE GENOMIC DNA]</scope>
    <source>
        <strain evidence="2 3">EB310</strain>
    </source>
</reference>
<evidence type="ECO:0000313" key="2">
    <source>
        <dbReference type="EMBL" id="QKG71948.1"/>
    </source>
</evidence>
<evidence type="ECO:0000256" key="1">
    <source>
        <dbReference type="SAM" id="MobiDB-lite"/>
    </source>
</evidence>
<accession>A0A7D4CNC6</accession>